<evidence type="ECO:0000256" key="1">
    <source>
        <dbReference type="SAM" id="Phobius"/>
    </source>
</evidence>
<gene>
    <name evidence="2" type="ORF">Tci_893593</name>
</gene>
<name>A0A699UP87_TANCI</name>
<reference evidence="2" key="1">
    <citation type="journal article" date="2019" name="Sci. Rep.">
        <title>Draft genome of Tanacetum cinerariifolium, the natural source of mosquito coil.</title>
        <authorList>
            <person name="Yamashiro T."/>
            <person name="Shiraishi A."/>
            <person name="Satake H."/>
            <person name="Nakayama K."/>
        </authorList>
    </citation>
    <scope>NUCLEOTIDE SEQUENCE</scope>
</reference>
<organism evidence="2">
    <name type="scientific">Tanacetum cinerariifolium</name>
    <name type="common">Dalmatian daisy</name>
    <name type="synonym">Chrysanthemum cinerariifolium</name>
    <dbReference type="NCBI Taxonomy" id="118510"/>
    <lineage>
        <taxon>Eukaryota</taxon>
        <taxon>Viridiplantae</taxon>
        <taxon>Streptophyta</taxon>
        <taxon>Embryophyta</taxon>
        <taxon>Tracheophyta</taxon>
        <taxon>Spermatophyta</taxon>
        <taxon>Magnoliopsida</taxon>
        <taxon>eudicotyledons</taxon>
        <taxon>Gunneridae</taxon>
        <taxon>Pentapetalae</taxon>
        <taxon>asterids</taxon>
        <taxon>campanulids</taxon>
        <taxon>Asterales</taxon>
        <taxon>Asteraceae</taxon>
        <taxon>Asteroideae</taxon>
        <taxon>Anthemideae</taxon>
        <taxon>Anthemidinae</taxon>
        <taxon>Tanacetum</taxon>
    </lineage>
</organism>
<sequence>FLVHIVPDDVSRFGFLPHLPLQLELSDPFSDLPDLVLYFKIPESSPESFDLKDILWFTIYLLVASVGGSTVMVEAISTST</sequence>
<keyword evidence="1" id="KW-0472">Membrane</keyword>
<keyword evidence="1" id="KW-0812">Transmembrane</keyword>
<feature type="non-terminal residue" evidence="2">
    <location>
        <position position="1"/>
    </location>
</feature>
<accession>A0A699UP87</accession>
<comment type="caution">
    <text evidence="2">The sequence shown here is derived from an EMBL/GenBank/DDBJ whole genome shotgun (WGS) entry which is preliminary data.</text>
</comment>
<feature type="transmembrane region" description="Helical" evidence="1">
    <location>
        <begin position="54"/>
        <end position="76"/>
    </location>
</feature>
<evidence type="ECO:0000313" key="2">
    <source>
        <dbReference type="EMBL" id="GFD21624.1"/>
    </source>
</evidence>
<dbReference type="AlphaFoldDB" id="A0A699UP87"/>
<keyword evidence="1" id="KW-1133">Transmembrane helix</keyword>
<dbReference type="EMBL" id="BKCJ011331141">
    <property type="protein sequence ID" value="GFD21624.1"/>
    <property type="molecule type" value="Genomic_DNA"/>
</dbReference>
<protein>
    <submittedName>
        <fullName evidence="2">Uncharacterized protein</fullName>
    </submittedName>
</protein>
<proteinExistence type="predicted"/>